<dbReference type="AlphaFoldDB" id="A0A2N6T223"/>
<dbReference type="RefSeq" id="WP_102211728.1">
    <property type="nucleotide sequence ID" value="NZ_CP046322.1"/>
</dbReference>
<evidence type="ECO:0000256" key="1">
    <source>
        <dbReference type="SAM" id="Phobius"/>
    </source>
</evidence>
<accession>A0A2N6T223</accession>
<reference evidence="3 5" key="2">
    <citation type="submission" date="2019-11" db="EMBL/GenBank/DDBJ databases">
        <title>FDA dAtabase for Regulatory Grade micrObial Sequences (FDA-ARGOS): Supporting development and validation of Infectious Disease Dx tests.</title>
        <authorList>
            <person name="Kerrigan L."/>
            <person name="Long C."/>
            <person name="Tallon L."/>
            <person name="Sadzewicz L."/>
            <person name="Vavikolanu K."/>
            <person name="Mehta A."/>
            <person name="Aluvathingal J."/>
            <person name="Nadendla S."/>
            <person name="Yan Y."/>
            <person name="Sichtig H."/>
        </authorList>
    </citation>
    <scope>NUCLEOTIDE SEQUENCE [LARGE SCALE GENOMIC DNA]</scope>
    <source>
        <strain evidence="3 5">FDAARGOS_674</strain>
    </source>
</reference>
<dbReference type="EMBL" id="PNHF01000001">
    <property type="protein sequence ID" value="PMC63370.1"/>
    <property type="molecule type" value="Genomic_DNA"/>
</dbReference>
<dbReference type="Proteomes" id="UP000426857">
    <property type="component" value="Chromosome"/>
</dbReference>
<keyword evidence="1" id="KW-0472">Membrane</keyword>
<dbReference type="Proteomes" id="UP000235363">
    <property type="component" value="Unassembled WGS sequence"/>
</dbReference>
<dbReference type="KEGG" id="cxe:FOB82_02790"/>
<organism evidence="2 4">
    <name type="scientific">Corynebacterium xerosis</name>
    <dbReference type="NCBI Taxonomy" id="1725"/>
    <lineage>
        <taxon>Bacteria</taxon>
        <taxon>Bacillati</taxon>
        <taxon>Actinomycetota</taxon>
        <taxon>Actinomycetes</taxon>
        <taxon>Mycobacteriales</taxon>
        <taxon>Corynebacteriaceae</taxon>
        <taxon>Corynebacterium</taxon>
    </lineage>
</organism>
<feature type="transmembrane region" description="Helical" evidence="1">
    <location>
        <begin position="44"/>
        <end position="64"/>
    </location>
</feature>
<evidence type="ECO:0000313" key="4">
    <source>
        <dbReference type="Proteomes" id="UP000235363"/>
    </source>
</evidence>
<feature type="transmembrane region" description="Helical" evidence="1">
    <location>
        <begin position="20"/>
        <end position="38"/>
    </location>
</feature>
<name>A0A2N6T223_9CORY</name>
<evidence type="ECO:0000313" key="3">
    <source>
        <dbReference type="EMBL" id="QGS34028.1"/>
    </source>
</evidence>
<dbReference type="EMBL" id="CP046322">
    <property type="protein sequence ID" value="QGS34028.1"/>
    <property type="molecule type" value="Genomic_DNA"/>
</dbReference>
<evidence type="ECO:0000313" key="2">
    <source>
        <dbReference type="EMBL" id="PMC63370.1"/>
    </source>
</evidence>
<reference evidence="2 4" key="1">
    <citation type="submission" date="2017-09" db="EMBL/GenBank/DDBJ databases">
        <title>Bacterial strain isolated from the female urinary microbiota.</title>
        <authorList>
            <person name="Thomas-White K."/>
            <person name="Kumar N."/>
            <person name="Forster S."/>
            <person name="Putonti C."/>
            <person name="Lawley T."/>
            <person name="Wolfe A.J."/>
        </authorList>
    </citation>
    <scope>NUCLEOTIDE SEQUENCE [LARGE SCALE GENOMIC DNA]</scope>
    <source>
        <strain evidence="2 4">UMB0908</strain>
    </source>
</reference>
<gene>
    <name evidence="2" type="ORF">CJ204_00665</name>
    <name evidence="3" type="ORF">FOB82_02790</name>
</gene>
<evidence type="ECO:0000313" key="5">
    <source>
        <dbReference type="Proteomes" id="UP000426857"/>
    </source>
</evidence>
<keyword evidence="1" id="KW-1133">Transmembrane helix</keyword>
<keyword evidence="1" id="KW-0812">Transmembrane</keyword>
<sequence length="71" mass="8019">MTGSHAPRHDAKVRRMRVEAVAGFLFFWTVVVGAWAAYRIAVGAPSVMLSLVLLLLVIGDVIAWRKWRELR</sequence>
<proteinExistence type="predicted"/>
<protein>
    <submittedName>
        <fullName evidence="2">Uncharacterized protein</fullName>
    </submittedName>
</protein>